<dbReference type="AlphaFoldDB" id="A0A8D5GAR8"/>
<evidence type="ECO:0000256" key="2">
    <source>
        <dbReference type="SAM" id="MobiDB-lite"/>
    </source>
</evidence>
<dbReference type="CDD" id="cd16894">
    <property type="entry name" value="MltD-like"/>
    <property type="match status" value="1"/>
</dbReference>
<feature type="region of interest" description="Disordered" evidence="2">
    <location>
        <begin position="46"/>
        <end position="91"/>
    </location>
</feature>
<evidence type="ECO:0000256" key="1">
    <source>
        <dbReference type="ARBA" id="ARBA00007734"/>
    </source>
</evidence>
<dbReference type="GO" id="GO:0008933">
    <property type="term" value="F:peptidoglycan lytic transglycosylase activity"/>
    <property type="evidence" value="ECO:0007669"/>
    <property type="project" value="InterPro"/>
</dbReference>
<dbReference type="EMBL" id="AP024110">
    <property type="protein sequence ID" value="BCM24811.1"/>
    <property type="molecule type" value="Genomic_DNA"/>
</dbReference>
<sequence>MLQKRQKPPLRLLALFVIALSIVGLAGCATQDDRLGTLREINDLSVENSNDKPSSNAQDNDAKSSAKSSGKSDPNHPSENPPPLNSGKSSKLSSRLQAGFGIANLNSNAVADYTRFYGSHTDFILQALQKSAPYLPYIIDELEYRGMPTDLALLPIIESGFDPRATSSAAAAGIWQFIPSTGKRFGLQQTWLRDERRDPLTATSAALDYLQALYNQFGDWQLALASYNCGEGCVAKAQTKARQAGRGSDFISISPWLPVETQNYVPRFIAVRNIIAGTDLNRLLQANNKAAITQINFSGPVDLGTISAVSGMPLNDLKLLNAGILRQVVTANSNPIWISQEGLSRLKTELGKTDKPMLSLISLKAAKALPNETLTHFAIRQNVSVEEVRSINGIHASLSVIASGTLFIPIKGGELAFSGDESSLTPLRMVGEEKLLKQNQYVSNSDKMLLAAHPSIIENSGWIPGRLKLVGSQNKSRGISGRYSSFHIDIANKK</sequence>
<dbReference type="KEGG" id="mpau:ZMTM_10700"/>
<reference evidence="5" key="1">
    <citation type="journal article" date="2021" name="Arch. Microbiol.">
        <title>Methyloradius palustris gen. nov., sp. nov., a methanol-oxidizing bacterium isolated from snow.</title>
        <authorList>
            <person name="Miyadera T."/>
            <person name="Kojima H."/>
            <person name="Fukui M."/>
        </authorList>
    </citation>
    <scope>NUCLEOTIDE SEQUENCE</scope>
    <source>
        <strain evidence="5">Zm11</strain>
    </source>
</reference>
<evidence type="ECO:0000259" key="4">
    <source>
        <dbReference type="Pfam" id="PF01464"/>
    </source>
</evidence>
<dbReference type="GO" id="GO:0000270">
    <property type="term" value="P:peptidoglycan metabolic process"/>
    <property type="evidence" value="ECO:0007669"/>
    <property type="project" value="InterPro"/>
</dbReference>
<comment type="similarity">
    <text evidence="1">Belongs to the transglycosylase Slt family.</text>
</comment>
<evidence type="ECO:0000313" key="6">
    <source>
        <dbReference type="Proteomes" id="UP000826722"/>
    </source>
</evidence>
<feature type="chain" id="PRO_5034390959" description="Transglycosylase SLT domain-containing protein" evidence="3">
    <location>
        <begin position="27"/>
        <end position="494"/>
    </location>
</feature>
<dbReference type="Proteomes" id="UP000826722">
    <property type="component" value="Chromosome"/>
</dbReference>
<dbReference type="PROSITE" id="PS00922">
    <property type="entry name" value="TRANSGLYCOSYLASE"/>
    <property type="match status" value="1"/>
</dbReference>
<dbReference type="PANTHER" id="PTHR37423:SF2">
    <property type="entry name" value="MEMBRANE-BOUND LYTIC MUREIN TRANSGLYCOSYLASE C"/>
    <property type="match status" value="1"/>
</dbReference>
<feature type="signal peptide" evidence="3">
    <location>
        <begin position="1"/>
        <end position="26"/>
    </location>
</feature>
<dbReference type="SUPFAM" id="SSF53955">
    <property type="entry name" value="Lysozyme-like"/>
    <property type="match status" value="1"/>
</dbReference>
<accession>A0A8D5GAR8</accession>
<dbReference type="RefSeq" id="WP_221765306.1">
    <property type="nucleotide sequence ID" value="NZ_AP024110.1"/>
</dbReference>
<dbReference type="InterPro" id="IPR008258">
    <property type="entry name" value="Transglycosylase_SLT_dom_1"/>
</dbReference>
<feature type="domain" description="Transglycosylase SLT" evidence="4">
    <location>
        <begin position="142"/>
        <end position="244"/>
    </location>
</feature>
<dbReference type="InterPro" id="IPR000189">
    <property type="entry name" value="Transglyc_AS"/>
</dbReference>
<name>A0A8D5GAR8_9PROT</name>
<dbReference type="Pfam" id="PF01464">
    <property type="entry name" value="SLT"/>
    <property type="match status" value="1"/>
</dbReference>
<evidence type="ECO:0000313" key="5">
    <source>
        <dbReference type="EMBL" id="BCM24811.1"/>
    </source>
</evidence>
<dbReference type="InterPro" id="IPR023346">
    <property type="entry name" value="Lysozyme-like_dom_sf"/>
</dbReference>
<gene>
    <name evidence="5" type="ORF">ZMTM_10700</name>
</gene>
<dbReference type="PANTHER" id="PTHR37423">
    <property type="entry name" value="SOLUBLE LYTIC MUREIN TRANSGLYCOSYLASE-RELATED"/>
    <property type="match status" value="1"/>
</dbReference>
<organism evidence="5 6">
    <name type="scientific">Methyloradius palustris</name>
    <dbReference type="NCBI Taxonomy" id="2778876"/>
    <lineage>
        <taxon>Bacteria</taxon>
        <taxon>Pseudomonadati</taxon>
        <taxon>Pseudomonadota</taxon>
        <taxon>Betaproteobacteria</taxon>
        <taxon>Nitrosomonadales</taxon>
        <taxon>Methylophilaceae</taxon>
        <taxon>Methyloradius</taxon>
    </lineage>
</organism>
<feature type="compositionally biased region" description="Polar residues" evidence="2">
    <location>
        <begin position="46"/>
        <end position="56"/>
    </location>
</feature>
<evidence type="ECO:0000256" key="3">
    <source>
        <dbReference type="SAM" id="SignalP"/>
    </source>
</evidence>
<dbReference type="Gene3D" id="1.10.530.10">
    <property type="match status" value="1"/>
</dbReference>
<keyword evidence="3" id="KW-0732">Signal</keyword>
<keyword evidence="6" id="KW-1185">Reference proteome</keyword>
<protein>
    <recommendedName>
        <fullName evidence="4">Transglycosylase SLT domain-containing protein</fullName>
    </recommendedName>
</protein>
<dbReference type="GO" id="GO:0016020">
    <property type="term" value="C:membrane"/>
    <property type="evidence" value="ECO:0007669"/>
    <property type="project" value="InterPro"/>
</dbReference>
<dbReference type="PROSITE" id="PS51257">
    <property type="entry name" value="PROKAR_LIPOPROTEIN"/>
    <property type="match status" value="1"/>
</dbReference>
<feature type="compositionally biased region" description="Low complexity" evidence="2">
    <location>
        <begin position="57"/>
        <end position="72"/>
    </location>
</feature>
<proteinExistence type="inferred from homology"/>